<dbReference type="InterPro" id="IPR036627">
    <property type="entry name" value="CobW-likC_sf"/>
</dbReference>
<dbReference type="SUPFAM" id="SSF90002">
    <property type="entry name" value="Hypothetical protein YjiA, C-terminal domain"/>
    <property type="match status" value="1"/>
</dbReference>
<keyword evidence="5" id="KW-0143">Chaperone</keyword>
<keyword evidence="2" id="KW-0378">Hydrolase</keyword>
<keyword evidence="11" id="KW-1185">Reference proteome</keyword>
<keyword evidence="8" id="KW-0175">Coiled coil</keyword>
<dbReference type="KEGG" id="bpg:Bathy17g01880"/>
<reference evidence="10 11" key="1">
    <citation type="submission" date="2011-10" db="EMBL/GenBank/DDBJ databases">
        <authorList>
            <person name="Genoscope - CEA"/>
        </authorList>
    </citation>
    <scope>NUCLEOTIDE SEQUENCE [LARGE SCALE GENOMIC DNA]</scope>
    <source>
        <strain evidence="10 11">RCC 1105</strain>
    </source>
</reference>
<keyword evidence="1" id="KW-0547">Nucleotide-binding</keyword>
<gene>
    <name evidence="10" type="ordered locus">Bathy17g01880</name>
</gene>
<dbReference type="AlphaFoldDB" id="K8F6J6"/>
<evidence type="ECO:0000259" key="9">
    <source>
        <dbReference type="SMART" id="SM00833"/>
    </source>
</evidence>
<dbReference type="Pfam" id="PF02492">
    <property type="entry name" value="cobW"/>
    <property type="match status" value="1"/>
</dbReference>
<protein>
    <submittedName>
        <fullName evidence="10">Cobalamin synthesis protein P47K</fullName>
    </submittedName>
</protein>
<dbReference type="GO" id="GO:0016787">
    <property type="term" value="F:hydrolase activity"/>
    <property type="evidence" value="ECO:0007669"/>
    <property type="project" value="UniProtKB-KW"/>
</dbReference>
<comment type="similarity">
    <text evidence="6">Belongs to the SIMIBI class G3E GTPase family. ZNG1 subfamily.</text>
</comment>
<dbReference type="InterPro" id="IPR011629">
    <property type="entry name" value="CobW-like_C"/>
</dbReference>
<evidence type="ECO:0000313" key="10">
    <source>
        <dbReference type="EMBL" id="CCO20435.1"/>
    </source>
</evidence>
<dbReference type="OrthoDB" id="258627at2759"/>
<evidence type="ECO:0000256" key="6">
    <source>
        <dbReference type="ARBA" id="ARBA00034320"/>
    </source>
</evidence>
<dbReference type="PANTHER" id="PTHR13748">
    <property type="entry name" value="COBW-RELATED"/>
    <property type="match status" value="1"/>
</dbReference>
<dbReference type="GeneID" id="19011095"/>
<evidence type="ECO:0000256" key="4">
    <source>
        <dbReference type="ARBA" id="ARBA00023134"/>
    </source>
</evidence>
<dbReference type="InterPro" id="IPR051316">
    <property type="entry name" value="Zinc-reg_GTPase_activator"/>
</dbReference>
<evidence type="ECO:0000256" key="3">
    <source>
        <dbReference type="ARBA" id="ARBA00022833"/>
    </source>
</evidence>
<dbReference type="Pfam" id="PF07683">
    <property type="entry name" value="CobW_C"/>
    <property type="match status" value="1"/>
</dbReference>
<evidence type="ECO:0000313" key="11">
    <source>
        <dbReference type="Proteomes" id="UP000198341"/>
    </source>
</evidence>
<dbReference type="CDD" id="cd03112">
    <property type="entry name" value="CobW-like"/>
    <property type="match status" value="1"/>
</dbReference>
<keyword evidence="3" id="KW-0862">Zinc</keyword>
<organism evidence="10 11">
    <name type="scientific">Bathycoccus prasinos</name>
    <dbReference type="NCBI Taxonomy" id="41875"/>
    <lineage>
        <taxon>Eukaryota</taxon>
        <taxon>Viridiplantae</taxon>
        <taxon>Chlorophyta</taxon>
        <taxon>Mamiellophyceae</taxon>
        <taxon>Mamiellales</taxon>
        <taxon>Bathycoccaceae</taxon>
        <taxon>Bathycoccus</taxon>
    </lineage>
</organism>
<feature type="domain" description="CobW C-terminal" evidence="9">
    <location>
        <begin position="308"/>
        <end position="410"/>
    </location>
</feature>
<dbReference type="PANTHER" id="PTHR13748:SF31">
    <property type="entry name" value="ZINC-REGULATED GTPASE METALLOPROTEIN ACTIVATOR 1A-RELATED"/>
    <property type="match status" value="1"/>
</dbReference>
<proteinExistence type="inferred from homology"/>
<dbReference type="STRING" id="41875.K8F6J6"/>
<evidence type="ECO:0000256" key="7">
    <source>
        <dbReference type="ARBA" id="ARBA00049117"/>
    </source>
</evidence>
<dbReference type="EMBL" id="FO082262">
    <property type="protein sequence ID" value="CCO20435.1"/>
    <property type="molecule type" value="Genomic_DNA"/>
</dbReference>
<dbReference type="Gene3D" id="3.30.1220.10">
    <property type="entry name" value="CobW-like, C-terminal domain"/>
    <property type="match status" value="1"/>
</dbReference>
<accession>K8F6J6</accession>
<dbReference type="InterPro" id="IPR003495">
    <property type="entry name" value="CobW/HypB/UreG_nucleotide-bd"/>
</dbReference>
<dbReference type="InterPro" id="IPR027417">
    <property type="entry name" value="P-loop_NTPase"/>
</dbReference>
<evidence type="ECO:0000256" key="8">
    <source>
        <dbReference type="SAM" id="Coils"/>
    </source>
</evidence>
<dbReference type="GO" id="GO:0005737">
    <property type="term" value="C:cytoplasm"/>
    <property type="evidence" value="ECO:0007669"/>
    <property type="project" value="TreeGrafter"/>
</dbReference>
<feature type="coiled-coil region" evidence="8">
    <location>
        <begin position="206"/>
        <end position="233"/>
    </location>
</feature>
<dbReference type="eggNOG" id="KOG2743">
    <property type="taxonomic scope" value="Eukaryota"/>
</dbReference>
<dbReference type="RefSeq" id="XP_007508331.1">
    <property type="nucleotide sequence ID" value="XM_007508269.1"/>
</dbReference>
<dbReference type="GO" id="GO:0005525">
    <property type="term" value="F:GTP binding"/>
    <property type="evidence" value="ECO:0007669"/>
    <property type="project" value="UniProtKB-KW"/>
</dbReference>
<name>K8F6J6_9CHLO</name>
<evidence type="ECO:0000256" key="5">
    <source>
        <dbReference type="ARBA" id="ARBA00023186"/>
    </source>
</evidence>
<keyword evidence="4" id="KW-0342">GTP-binding</keyword>
<evidence type="ECO:0000256" key="1">
    <source>
        <dbReference type="ARBA" id="ARBA00022741"/>
    </source>
</evidence>
<comment type="catalytic activity">
    <reaction evidence="7">
        <text>GTP + H2O = GDP + phosphate + H(+)</text>
        <dbReference type="Rhea" id="RHEA:19669"/>
        <dbReference type="ChEBI" id="CHEBI:15377"/>
        <dbReference type="ChEBI" id="CHEBI:15378"/>
        <dbReference type="ChEBI" id="CHEBI:37565"/>
        <dbReference type="ChEBI" id="CHEBI:43474"/>
        <dbReference type="ChEBI" id="CHEBI:58189"/>
    </reaction>
    <physiologicalReaction direction="left-to-right" evidence="7">
        <dbReference type="Rhea" id="RHEA:19670"/>
    </physiologicalReaction>
</comment>
<dbReference type="SUPFAM" id="SSF52540">
    <property type="entry name" value="P-loop containing nucleoside triphosphate hydrolases"/>
    <property type="match status" value="1"/>
</dbReference>
<dbReference type="Proteomes" id="UP000198341">
    <property type="component" value="Chromosome 17"/>
</dbReference>
<sequence>MNETQKNKVVPITVLTGFLGSGKTTLVNHILHSNQTELHGLKIAVILNEFGTDLGIEKKMMLPFTTTTETQEQRDGWVELDNGCVCCTVKGSLIQTIEKLMKMEKKKKKKKNEFVVQTRSEEVKEEAKEDEDETKAFDYILLETTGLANPGPICGELWVDDALLEDNMENAAVLDSVVCVADAKNIERQLEEHVEAREQIAYADVIVLNKADLVETEEELRRIREKLESINADAKLVVSERSKVDLSQVLDQKSYKGNVKSRLMKETKETTTTKRFFAKGAKDLAMRIEESSKSSNSNSIISKHDETITTVCLTAKGFVDKEKFENWIEDLLWEKRNEPNGADVLRCKGILKCKSKSDAPPLILQGVRDVYEITDGFDGLKLQEDGLSKVVLIGRRLRLDELRVGFESCFFL</sequence>
<evidence type="ECO:0000256" key="2">
    <source>
        <dbReference type="ARBA" id="ARBA00022801"/>
    </source>
</evidence>
<dbReference type="Gene3D" id="3.40.50.300">
    <property type="entry name" value="P-loop containing nucleotide triphosphate hydrolases"/>
    <property type="match status" value="1"/>
</dbReference>
<dbReference type="SMART" id="SM00833">
    <property type="entry name" value="CobW_C"/>
    <property type="match status" value="1"/>
</dbReference>